<keyword evidence="7" id="KW-1185">Reference proteome</keyword>
<keyword evidence="2" id="KW-0328">Glycosyltransferase</keyword>
<dbReference type="PANTHER" id="PTHR45947">
    <property type="entry name" value="SULFOQUINOVOSYL TRANSFERASE SQD2"/>
    <property type="match status" value="1"/>
</dbReference>
<sequence length="417" mass="45697">MPDSSGPHPTPAAPAEKKPLTIVMGCDTFAPDVNGAARFAERLAAGLVEHGHDVHVVAPAASRRHGTWIEEHEGQKMTAHRLRSWRWYPHDWLRFALPWMSKANARRILDEVKPDVVHFQSHIVVGRGLAAEAEKRGIRIVATNHVMADNIVEFTLLPKFLRKTFVKLAWADARKSFDRAESVTTPTRKAAEFLEASTGLRGVHAVSCGIDAHNYTPDFTPRTGNRILFVGRVTGEKQIDVLLNAVKLLPENLDARLQIVGGGDQLKNLQSMAETLGIADRVDFLGYVSDEELRQAYTRATVFAMPSIAELQSIATMEAMASALPVVAADAMALPHLVHEGENGHLFRPGDAQDLADKLESVLTLPQEELDVLKRASLRIVAAHDIQTTISTFESLYRGEPVAEPVTDAAPSVPAPE</sequence>
<dbReference type="InterPro" id="IPR050194">
    <property type="entry name" value="Glycosyltransferase_grp1"/>
</dbReference>
<evidence type="ECO:0000313" key="7">
    <source>
        <dbReference type="Proteomes" id="UP000589620"/>
    </source>
</evidence>
<evidence type="ECO:0000256" key="2">
    <source>
        <dbReference type="ARBA" id="ARBA00022676"/>
    </source>
</evidence>
<evidence type="ECO:0000256" key="1">
    <source>
        <dbReference type="ARBA" id="ARBA00021292"/>
    </source>
</evidence>
<reference evidence="6 7" key="1">
    <citation type="submission" date="2020-07" db="EMBL/GenBank/DDBJ databases">
        <title>Sequencing the genomes of 1000 actinobacteria strains.</title>
        <authorList>
            <person name="Klenk H.-P."/>
        </authorList>
    </citation>
    <scope>NUCLEOTIDE SEQUENCE [LARGE SCALE GENOMIC DNA]</scope>
    <source>
        <strain evidence="6 7">DSM 23871</strain>
    </source>
</reference>
<dbReference type="SUPFAM" id="SSF53756">
    <property type="entry name" value="UDP-Glycosyltransferase/glycogen phosphorylase"/>
    <property type="match status" value="1"/>
</dbReference>
<evidence type="ECO:0000259" key="5">
    <source>
        <dbReference type="Pfam" id="PF13439"/>
    </source>
</evidence>
<dbReference type="RefSeq" id="WP_179455028.1">
    <property type="nucleotide sequence ID" value="NZ_BAAAPX010000001.1"/>
</dbReference>
<evidence type="ECO:0000256" key="3">
    <source>
        <dbReference type="ARBA" id="ARBA00022679"/>
    </source>
</evidence>
<evidence type="ECO:0000313" key="6">
    <source>
        <dbReference type="EMBL" id="NYD73473.1"/>
    </source>
</evidence>
<dbReference type="Pfam" id="PF00534">
    <property type="entry name" value="Glycos_transf_1"/>
    <property type="match status" value="1"/>
</dbReference>
<keyword evidence="3 6" id="KW-0808">Transferase</keyword>
<feature type="domain" description="Glycosyl transferase family 1" evidence="4">
    <location>
        <begin position="223"/>
        <end position="370"/>
    </location>
</feature>
<dbReference type="GO" id="GO:0016757">
    <property type="term" value="F:glycosyltransferase activity"/>
    <property type="evidence" value="ECO:0007669"/>
    <property type="project" value="UniProtKB-KW"/>
</dbReference>
<accession>A0A852SXR1</accession>
<dbReference type="Proteomes" id="UP000589620">
    <property type="component" value="Unassembled WGS sequence"/>
</dbReference>
<dbReference type="InterPro" id="IPR028098">
    <property type="entry name" value="Glyco_trans_4-like_N"/>
</dbReference>
<feature type="domain" description="Glycosyltransferase subfamily 4-like N-terminal" evidence="5">
    <location>
        <begin position="33"/>
        <end position="212"/>
    </location>
</feature>
<dbReference type="PANTHER" id="PTHR45947:SF3">
    <property type="entry name" value="SULFOQUINOVOSYL TRANSFERASE SQD2"/>
    <property type="match status" value="1"/>
</dbReference>
<evidence type="ECO:0000259" key="4">
    <source>
        <dbReference type="Pfam" id="PF00534"/>
    </source>
</evidence>
<gene>
    <name evidence="6" type="ORF">BJ963_000992</name>
</gene>
<organism evidence="6 7">
    <name type="scientific">Leifsonia soli</name>
    <dbReference type="NCBI Taxonomy" id="582665"/>
    <lineage>
        <taxon>Bacteria</taxon>
        <taxon>Bacillati</taxon>
        <taxon>Actinomycetota</taxon>
        <taxon>Actinomycetes</taxon>
        <taxon>Micrococcales</taxon>
        <taxon>Microbacteriaceae</taxon>
        <taxon>Leifsonia</taxon>
    </lineage>
</organism>
<proteinExistence type="predicted"/>
<name>A0A852SXR1_9MICO</name>
<dbReference type="InterPro" id="IPR001296">
    <property type="entry name" value="Glyco_trans_1"/>
</dbReference>
<dbReference type="EMBL" id="JACCBJ010000001">
    <property type="protein sequence ID" value="NYD73473.1"/>
    <property type="molecule type" value="Genomic_DNA"/>
</dbReference>
<dbReference type="Pfam" id="PF13439">
    <property type="entry name" value="Glyco_transf_4"/>
    <property type="match status" value="1"/>
</dbReference>
<comment type="caution">
    <text evidence="6">The sequence shown here is derived from an EMBL/GenBank/DDBJ whole genome shotgun (WGS) entry which is preliminary data.</text>
</comment>
<dbReference type="GO" id="GO:1901137">
    <property type="term" value="P:carbohydrate derivative biosynthetic process"/>
    <property type="evidence" value="ECO:0007669"/>
    <property type="project" value="UniProtKB-ARBA"/>
</dbReference>
<dbReference type="Gene3D" id="3.40.50.2000">
    <property type="entry name" value="Glycogen Phosphorylase B"/>
    <property type="match status" value="2"/>
</dbReference>
<protein>
    <recommendedName>
        <fullName evidence="1">D-inositol 3-phosphate glycosyltransferase</fullName>
    </recommendedName>
</protein>
<dbReference type="AlphaFoldDB" id="A0A852SXR1"/>